<organism evidence="5 6">
    <name type="scientific">Maribellus comscasis</name>
    <dbReference type="NCBI Taxonomy" id="2681766"/>
    <lineage>
        <taxon>Bacteria</taxon>
        <taxon>Pseudomonadati</taxon>
        <taxon>Bacteroidota</taxon>
        <taxon>Bacteroidia</taxon>
        <taxon>Marinilabiliales</taxon>
        <taxon>Prolixibacteraceae</taxon>
        <taxon>Maribellus</taxon>
    </lineage>
</organism>
<dbReference type="EMBL" id="CP046401">
    <property type="protein sequence ID" value="QGY47830.1"/>
    <property type="molecule type" value="Genomic_DNA"/>
</dbReference>
<keyword evidence="6" id="KW-1185">Reference proteome</keyword>
<dbReference type="CDD" id="cd13603">
    <property type="entry name" value="PBP2_TRAP_Siap_TeaA_like"/>
    <property type="match status" value="1"/>
</dbReference>
<dbReference type="KEGG" id="mcos:GM418_30490"/>
<dbReference type="InterPro" id="IPR004682">
    <property type="entry name" value="TRAP_DctP"/>
</dbReference>
<gene>
    <name evidence="5" type="ORF">GM418_30490</name>
</gene>
<dbReference type="InterPro" id="IPR038404">
    <property type="entry name" value="TRAP_DctP_sf"/>
</dbReference>
<evidence type="ECO:0000256" key="1">
    <source>
        <dbReference type="ARBA" id="ARBA00004196"/>
    </source>
</evidence>
<evidence type="ECO:0000313" key="5">
    <source>
        <dbReference type="EMBL" id="QGY47830.1"/>
    </source>
</evidence>
<dbReference type="GO" id="GO:0030288">
    <property type="term" value="C:outer membrane-bounded periplasmic space"/>
    <property type="evidence" value="ECO:0007669"/>
    <property type="project" value="InterPro"/>
</dbReference>
<evidence type="ECO:0000313" key="6">
    <source>
        <dbReference type="Proteomes" id="UP000428260"/>
    </source>
</evidence>
<evidence type="ECO:0000256" key="3">
    <source>
        <dbReference type="ARBA" id="ARBA00022448"/>
    </source>
</evidence>
<dbReference type="NCBIfam" id="NF037995">
    <property type="entry name" value="TRAP_S1"/>
    <property type="match status" value="1"/>
</dbReference>
<proteinExistence type="inferred from homology"/>
<evidence type="ECO:0000256" key="2">
    <source>
        <dbReference type="ARBA" id="ARBA00009023"/>
    </source>
</evidence>
<dbReference type="GO" id="GO:0055085">
    <property type="term" value="P:transmembrane transport"/>
    <property type="evidence" value="ECO:0007669"/>
    <property type="project" value="InterPro"/>
</dbReference>
<keyword evidence="3" id="KW-0813">Transport</keyword>
<dbReference type="NCBIfam" id="TIGR00787">
    <property type="entry name" value="dctP"/>
    <property type="match status" value="1"/>
</dbReference>
<comment type="similarity">
    <text evidence="2">Belongs to the bacterial solute-binding protein 7 family.</text>
</comment>
<dbReference type="RefSeq" id="WP_158872071.1">
    <property type="nucleotide sequence ID" value="NZ_CP046401.1"/>
</dbReference>
<reference evidence="5 6" key="1">
    <citation type="submission" date="2019-11" db="EMBL/GenBank/DDBJ databases">
        <authorList>
            <person name="Zheng R.K."/>
            <person name="Sun C.M."/>
        </authorList>
    </citation>
    <scope>NUCLEOTIDE SEQUENCE [LARGE SCALE GENOMIC DNA]</scope>
    <source>
        <strain evidence="5 6">WC007</strain>
    </source>
</reference>
<dbReference type="Gene3D" id="3.40.190.170">
    <property type="entry name" value="Bacterial extracellular solute-binding protein, family 7"/>
    <property type="match status" value="1"/>
</dbReference>
<protein>
    <submittedName>
        <fullName evidence="5">DctP family TRAP transporter solute-binding subunit</fullName>
    </submittedName>
</protein>
<dbReference type="InterPro" id="IPR018389">
    <property type="entry name" value="DctP_fam"/>
</dbReference>
<sequence>MNFYNKIIILLLVTFIVSSCSTKKNYKEFRLAYVMAPGGTSHAAAEQFSKLVSQKSGGKIRVKLYPNGILGNDRILVEGLSLRSIDMIIAGPSIIGWNAPEYGVIEAPFVFNSYAHMEKVMYGKIGKEIESAIYKNRKIHFLAFLHRGPRYLTTTNKIVKTPEDLNGLKLRVPELPIYIKSWKTFSANPTPLAYSDMFMALKQGVVEGQENPLEVIYTSHLYETQKYIMKTEHLISFYIACIGDYFFKKFDKNEQKIIIDSIKEAAQYQNDLVKEYEEKFTDELKAAGVKFIDVDRNAFEQLAVQKLPKLFKDVWAPDIYQRIRDVK</sequence>
<dbReference type="PIRSF" id="PIRSF006470">
    <property type="entry name" value="DctB"/>
    <property type="match status" value="1"/>
</dbReference>
<dbReference type="PANTHER" id="PTHR33376">
    <property type="match status" value="1"/>
</dbReference>
<comment type="subcellular location">
    <subcellularLocation>
        <location evidence="1">Cell envelope</location>
    </subcellularLocation>
</comment>
<dbReference type="PANTHER" id="PTHR33376:SF4">
    <property type="entry name" value="SIALIC ACID-BINDING PERIPLASMIC PROTEIN SIAP"/>
    <property type="match status" value="1"/>
</dbReference>
<dbReference type="Proteomes" id="UP000428260">
    <property type="component" value="Chromosome"/>
</dbReference>
<dbReference type="AlphaFoldDB" id="A0A6I6K381"/>
<accession>A0A6I6K381</accession>
<name>A0A6I6K381_9BACT</name>
<evidence type="ECO:0000256" key="4">
    <source>
        <dbReference type="ARBA" id="ARBA00022729"/>
    </source>
</evidence>
<keyword evidence="4" id="KW-0732">Signal</keyword>
<dbReference type="PROSITE" id="PS51257">
    <property type="entry name" value="PROKAR_LIPOPROTEIN"/>
    <property type="match status" value="1"/>
</dbReference>
<dbReference type="Pfam" id="PF03480">
    <property type="entry name" value="DctP"/>
    <property type="match status" value="1"/>
</dbReference>